<evidence type="ECO:0000256" key="7">
    <source>
        <dbReference type="ARBA" id="ARBA00023136"/>
    </source>
</evidence>
<gene>
    <name evidence="10 11" type="primary">LOC116221867</name>
</gene>
<evidence type="ECO:0000313" key="9">
    <source>
        <dbReference type="Proteomes" id="UP000515152"/>
    </source>
</evidence>
<evidence type="ECO:0000256" key="1">
    <source>
        <dbReference type="ARBA" id="ARBA00004167"/>
    </source>
</evidence>
<evidence type="ECO:0000256" key="5">
    <source>
        <dbReference type="ARBA" id="ARBA00022692"/>
    </source>
</evidence>
<evidence type="ECO:0000256" key="8">
    <source>
        <dbReference type="RuleBase" id="RU366017"/>
    </source>
</evidence>
<evidence type="ECO:0000256" key="6">
    <source>
        <dbReference type="ARBA" id="ARBA00022989"/>
    </source>
</evidence>
<keyword evidence="6" id="KW-1133">Transmembrane helix</keyword>
<evidence type="ECO:0000256" key="2">
    <source>
        <dbReference type="ARBA" id="ARBA00007647"/>
    </source>
</evidence>
<keyword evidence="3 8" id="KW-0328">Glycosyltransferase</keyword>
<keyword evidence="5" id="KW-0812">Transmembrane</keyword>
<dbReference type="GeneID" id="116221867"/>
<dbReference type="InterPro" id="IPR008166">
    <property type="entry name" value="Glyco_transf_92"/>
</dbReference>
<dbReference type="GO" id="GO:0016020">
    <property type="term" value="C:membrane"/>
    <property type="evidence" value="ECO:0007669"/>
    <property type="project" value="UniProtKB-SubCell"/>
</dbReference>
<dbReference type="KEGG" id="char:116221867"/>
<dbReference type="PANTHER" id="PTHR21461:SF52">
    <property type="entry name" value="GLYCOSYLTRANSFERASE FAMILY 92 PROTEIN"/>
    <property type="match status" value="1"/>
</dbReference>
<dbReference type="PANTHER" id="PTHR21461">
    <property type="entry name" value="GLYCOSYLTRANSFERASE FAMILY 92 PROTEIN"/>
    <property type="match status" value="1"/>
</dbReference>
<dbReference type="AlphaFoldDB" id="A0A6P8G230"/>
<protein>
    <recommendedName>
        <fullName evidence="8">Glycosyltransferase family 92 protein</fullName>
        <ecNumber evidence="8">2.4.1.-</ecNumber>
    </recommendedName>
</protein>
<dbReference type="RefSeq" id="XP_031429800.1">
    <property type="nucleotide sequence ID" value="XM_031573940.2"/>
</dbReference>
<name>A0A6P8G230_CLUHA</name>
<comment type="similarity">
    <text evidence="2 8">Belongs to the glycosyltransferase 92 family.</text>
</comment>
<evidence type="ECO:0000313" key="10">
    <source>
        <dbReference type="RefSeq" id="XP_031429800.1"/>
    </source>
</evidence>
<keyword evidence="9" id="KW-1185">Reference proteome</keyword>
<organism evidence="9 11">
    <name type="scientific">Clupea harengus</name>
    <name type="common">Atlantic herring</name>
    <dbReference type="NCBI Taxonomy" id="7950"/>
    <lineage>
        <taxon>Eukaryota</taxon>
        <taxon>Metazoa</taxon>
        <taxon>Chordata</taxon>
        <taxon>Craniata</taxon>
        <taxon>Vertebrata</taxon>
        <taxon>Euteleostomi</taxon>
        <taxon>Actinopterygii</taxon>
        <taxon>Neopterygii</taxon>
        <taxon>Teleostei</taxon>
        <taxon>Clupei</taxon>
        <taxon>Clupeiformes</taxon>
        <taxon>Clupeoidei</taxon>
        <taxon>Clupeidae</taxon>
        <taxon>Clupea</taxon>
    </lineage>
</organism>
<dbReference type="EC" id="2.4.1.-" evidence="8"/>
<proteinExistence type="inferred from homology"/>
<evidence type="ECO:0000256" key="4">
    <source>
        <dbReference type="ARBA" id="ARBA00022679"/>
    </source>
</evidence>
<evidence type="ECO:0000256" key="3">
    <source>
        <dbReference type="ARBA" id="ARBA00022676"/>
    </source>
</evidence>
<comment type="subcellular location">
    <subcellularLocation>
        <location evidence="1">Membrane</location>
        <topology evidence="1">Single-pass membrane protein</topology>
    </subcellularLocation>
</comment>
<dbReference type="Pfam" id="PF01697">
    <property type="entry name" value="Glyco_transf_92"/>
    <property type="match status" value="1"/>
</dbReference>
<evidence type="ECO:0000313" key="11">
    <source>
        <dbReference type="RefSeq" id="XP_031429801.1"/>
    </source>
</evidence>
<sequence>MEVNLLLTNATIKSKDPLMSPTSNHGLKHMCKLVGASVLTFLLFCFLCLGGDGQLGARLAPPYPSGRTGPPRAKTPCGHLEVTNPLVHVSDSRTYLVSSYMEHRLEHSLIRTIAIVKREEKPSYSCMFCCDEELQNSSARYEIHSDHFGFDYGTADILCSVPENCSMPSHIAIYTGPLRGQKPVLPIRNQQERQESFPYQFTVCISVMYDYTNVMQLVQTLEMFRLLGAQHVAIYKSSCNAATQRVLDYYVQAGFVEIIPWPITEYINMSRGWQHSVSPGDLHYFGQIAALNDCVYRFMYQTQYVVLSDLDEIIVPLTVDTWTELLPLLEQRYGRHVSFEFENHVFRNTVSGRNAAQRPTEWLGVAGVDILDHVWREPNNPNAFNNFKVIVNPRMVYRTTVHGLLWADSEGVRVDRDVARMYHIKPEVTDDVTDDKLIQDERLWDYAPRLVPAVSDVLKKTSPR</sequence>
<dbReference type="OrthoDB" id="2526284at2759"/>
<reference evidence="10 11" key="1">
    <citation type="submission" date="2025-04" db="UniProtKB">
        <authorList>
            <consortium name="RefSeq"/>
        </authorList>
    </citation>
    <scope>IDENTIFICATION</scope>
</reference>
<dbReference type="GO" id="GO:0016757">
    <property type="term" value="F:glycosyltransferase activity"/>
    <property type="evidence" value="ECO:0007669"/>
    <property type="project" value="UniProtKB-UniRule"/>
</dbReference>
<keyword evidence="7" id="KW-0472">Membrane</keyword>
<keyword evidence="4 8" id="KW-0808">Transferase</keyword>
<accession>A0A6P8G230</accession>
<dbReference type="Proteomes" id="UP000515152">
    <property type="component" value="Chromosome 9"/>
</dbReference>
<dbReference type="GO" id="GO:0005737">
    <property type="term" value="C:cytoplasm"/>
    <property type="evidence" value="ECO:0007669"/>
    <property type="project" value="TreeGrafter"/>
</dbReference>
<dbReference type="RefSeq" id="XP_031429801.1">
    <property type="nucleotide sequence ID" value="XM_031573941.2"/>
</dbReference>